<dbReference type="FunFam" id="2.40.50.140:FF:000117">
    <property type="entry name" value="Replication protein A subunit"/>
    <property type="match status" value="1"/>
</dbReference>
<comment type="subcellular location">
    <subcellularLocation>
        <location evidence="1 12">Nucleus</location>
    </subcellularLocation>
</comment>
<dbReference type="NCBIfam" id="TIGR00617">
    <property type="entry name" value="rpa1"/>
    <property type="match status" value="1"/>
</dbReference>
<evidence type="ECO:0000256" key="6">
    <source>
        <dbReference type="ARBA" id="ARBA00022771"/>
    </source>
</evidence>
<evidence type="ECO:0000259" key="17">
    <source>
        <dbReference type="Pfam" id="PF16900"/>
    </source>
</evidence>
<evidence type="ECO:0000256" key="13">
    <source>
        <dbReference type="SAM" id="MobiDB-lite"/>
    </source>
</evidence>
<dbReference type="InParanoid" id="D8RHE0"/>
<accession>D8RHE0</accession>
<feature type="domain" description="OB" evidence="14">
    <location>
        <begin position="288"/>
        <end position="360"/>
    </location>
</feature>
<dbReference type="FunFam" id="2.40.50.140:FF:000041">
    <property type="entry name" value="Replication protein A subunit"/>
    <property type="match status" value="1"/>
</dbReference>
<comment type="subunit">
    <text evidence="12">Heterotrimer of RPA1, RPA2 and RPA3 (canonical replication protein A complex).</text>
</comment>
<dbReference type="Pfam" id="PF01336">
    <property type="entry name" value="tRNA_anti-codon"/>
    <property type="match status" value="1"/>
</dbReference>
<dbReference type="STRING" id="88036.D8RHE0"/>
<dbReference type="FunFam" id="2.40.50.140:FF:000090">
    <property type="entry name" value="Replication protein A subunit"/>
    <property type="match status" value="1"/>
</dbReference>
<dbReference type="InterPro" id="IPR007199">
    <property type="entry name" value="Rep_factor-A_N"/>
</dbReference>
<keyword evidence="9" id="KW-0233">DNA recombination</keyword>
<dbReference type="InterPro" id="IPR004365">
    <property type="entry name" value="NA-bd_OB_tRNA"/>
</dbReference>
<evidence type="ECO:0000256" key="11">
    <source>
        <dbReference type="ARBA" id="ARBA00023242"/>
    </source>
</evidence>
<evidence type="ECO:0000256" key="10">
    <source>
        <dbReference type="ARBA" id="ARBA00023204"/>
    </source>
</evidence>
<feature type="domain" description="Replication protein A OB" evidence="17">
    <location>
        <begin position="398"/>
        <end position="501"/>
    </location>
</feature>
<keyword evidence="3 12" id="KW-0235">DNA replication</keyword>
<keyword evidence="10" id="KW-0234">DNA repair</keyword>
<dbReference type="CDD" id="cd04476">
    <property type="entry name" value="RPA1_DBD_C"/>
    <property type="match status" value="1"/>
</dbReference>
<dbReference type="Proteomes" id="UP000001514">
    <property type="component" value="Unassembled WGS sequence"/>
</dbReference>
<comment type="function">
    <text evidence="12">Component of the replication protein A complex (RPA) required for DNA recombination, repair and replication. The activity of RPA is mediated by single-stranded DNA binding and protein interactions. Probably involved in repair of double-strand DNA breaks (DSBs) induced by genotoxic stresses.</text>
</comment>
<dbReference type="AlphaFoldDB" id="D8RHE0"/>
<name>D8RHE0_SELML</name>
<evidence type="ECO:0000313" key="19">
    <source>
        <dbReference type="Proteomes" id="UP000001514"/>
    </source>
</evidence>
<keyword evidence="11 12" id="KW-0539">Nucleus</keyword>
<dbReference type="InterPro" id="IPR047192">
    <property type="entry name" value="Euk_RPA1_DBD_C"/>
</dbReference>
<dbReference type="GO" id="GO:0006260">
    <property type="term" value="P:DNA replication"/>
    <property type="evidence" value="ECO:0000318"/>
    <property type="project" value="GO_Central"/>
</dbReference>
<dbReference type="Pfam" id="PF16900">
    <property type="entry name" value="REPA_OB_2"/>
    <property type="match status" value="1"/>
</dbReference>
<dbReference type="SUPFAM" id="SSF50249">
    <property type="entry name" value="Nucleic acid-binding proteins"/>
    <property type="match status" value="4"/>
</dbReference>
<dbReference type="InterPro" id="IPR031657">
    <property type="entry name" value="REPA_OB_2"/>
</dbReference>
<dbReference type="Gramene" id="EFJ28763">
    <property type="protein sequence ID" value="EFJ28763"/>
    <property type="gene ID" value="SELMODRAFT_441216"/>
</dbReference>
<evidence type="ECO:0000259" key="14">
    <source>
        <dbReference type="Pfam" id="PF01336"/>
    </source>
</evidence>
<feature type="compositionally biased region" description="Polar residues" evidence="13">
    <location>
        <begin position="122"/>
        <end position="131"/>
    </location>
</feature>
<keyword evidence="8 12" id="KW-0238">DNA-binding</keyword>
<dbReference type="GO" id="GO:0007140">
    <property type="term" value="P:male meiotic nuclear division"/>
    <property type="evidence" value="ECO:0007669"/>
    <property type="project" value="UniProtKB-ARBA"/>
</dbReference>
<evidence type="ECO:0000256" key="8">
    <source>
        <dbReference type="ARBA" id="ARBA00023125"/>
    </source>
</evidence>
<dbReference type="Pfam" id="PF08646">
    <property type="entry name" value="Rep_fac-A_C"/>
    <property type="match status" value="1"/>
</dbReference>
<evidence type="ECO:0000313" key="18">
    <source>
        <dbReference type="EMBL" id="EFJ28763.1"/>
    </source>
</evidence>
<dbReference type="GO" id="GO:0043047">
    <property type="term" value="F:single-stranded telomeric DNA binding"/>
    <property type="evidence" value="ECO:0000318"/>
    <property type="project" value="GO_Central"/>
</dbReference>
<dbReference type="InterPro" id="IPR004591">
    <property type="entry name" value="Rfa1"/>
</dbReference>
<dbReference type="KEGG" id="smo:SELMODRAFT_441216"/>
<dbReference type="InterPro" id="IPR012340">
    <property type="entry name" value="NA-bd_OB-fold"/>
</dbReference>
<evidence type="ECO:0000256" key="12">
    <source>
        <dbReference type="RuleBase" id="RU364130"/>
    </source>
</evidence>
<evidence type="ECO:0000256" key="1">
    <source>
        <dbReference type="ARBA" id="ARBA00004123"/>
    </source>
</evidence>
<evidence type="ECO:0000256" key="3">
    <source>
        <dbReference type="ARBA" id="ARBA00022705"/>
    </source>
</evidence>
<keyword evidence="5" id="KW-0227">DNA damage</keyword>
<feature type="domain" description="Replication factor A C-terminal" evidence="16">
    <location>
        <begin position="559"/>
        <end position="708"/>
    </location>
</feature>
<evidence type="ECO:0000256" key="4">
    <source>
        <dbReference type="ARBA" id="ARBA00022723"/>
    </source>
</evidence>
<organism evidence="19">
    <name type="scientific">Selaginella moellendorffii</name>
    <name type="common">Spikemoss</name>
    <dbReference type="NCBI Taxonomy" id="88036"/>
    <lineage>
        <taxon>Eukaryota</taxon>
        <taxon>Viridiplantae</taxon>
        <taxon>Streptophyta</taxon>
        <taxon>Embryophyta</taxon>
        <taxon>Tracheophyta</taxon>
        <taxon>Lycopodiopsida</taxon>
        <taxon>Selaginellales</taxon>
        <taxon>Selaginellaceae</taxon>
        <taxon>Selaginella</taxon>
    </lineage>
</organism>
<evidence type="ECO:0000256" key="2">
    <source>
        <dbReference type="ARBA" id="ARBA00005690"/>
    </source>
</evidence>
<keyword evidence="6 12" id="KW-0863">Zinc-finger</keyword>
<dbReference type="PANTHER" id="PTHR23273">
    <property type="entry name" value="REPLICATION FACTOR A 1, RFA1"/>
    <property type="match status" value="1"/>
</dbReference>
<dbReference type="OMA" id="PAPMYSN"/>
<dbReference type="Pfam" id="PF04057">
    <property type="entry name" value="Rep-A_N"/>
    <property type="match status" value="1"/>
</dbReference>
<dbReference type="GO" id="GO:0006289">
    <property type="term" value="P:nucleotide-excision repair"/>
    <property type="evidence" value="ECO:0000318"/>
    <property type="project" value="GO_Central"/>
</dbReference>
<gene>
    <name evidence="18" type="ORF">SELMODRAFT_441216</name>
</gene>
<feature type="compositionally biased region" description="Basic and acidic residues" evidence="13">
    <location>
        <begin position="537"/>
        <end position="549"/>
    </location>
</feature>
<dbReference type="GO" id="GO:0003684">
    <property type="term" value="F:damaged DNA binding"/>
    <property type="evidence" value="ECO:0000318"/>
    <property type="project" value="GO_Central"/>
</dbReference>
<feature type="region of interest" description="Disordered" evidence="13">
    <location>
        <begin position="521"/>
        <end position="549"/>
    </location>
</feature>
<dbReference type="GO" id="GO:0005662">
    <property type="term" value="C:DNA replication factor A complex"/>
    <property type="evidence" value="ECO:0000318"/>
    <property type="project" value="GO_Central"/>
</dbReference>
<reference evidence="18 19" key="1">
    <citation type="journal article" date="2011" name="Science">
        <title>The Selaginella genome identifies genetic changes associated with the evolution of vascular plants.</title>
        <authorList>
            <person name="Banks J.A."/>
            <person name="Nishiyama T."/>
            <person name="Hasebe M."/>
            <person name="Bowman J.L."/>
            <person name="Gribskov M."/>
            <person name="dePamphilis C."/>
            <person name="Albert V.A."/>
            <person name="Aono N."/>
            <person name="Aoyama T."/>
            <person name="Ambrose B.A."/>
            <person name="Ashton N.W."/>
            <person name="Axtell M.J."/>
            <person name="Barker E."/>
            <person name="Barker M.S."/>
            <person name="Bennetzen J.L."/>
            <person name="Bonawitz N.D."/>
            <person name="Chapple C."/>
            <person name="Cheng C."/>
            <person name="Correa L.G."/>
            <person name="Dacre M."/>
            <person name="DeBarry J."/>
            <person name="Dreyer I."/>
            <person name="Elias M."/>
            <person name="Engstrom E.M."/>
            <person name="Estelle M."/>
            <person name="Feng L."/>
            <person name="Finet C."/>
            <person name="Floyd S.K."/>
            <person name="Frommer W.B."/>
            <person name="Fujita T."/>
            <person name="Gramzow L."/>
            <person name="Gutensohn M."/>
            <person name="Harholt J."/>
            <person name="Hattori M."/>
            <person name="Heyl A."/>
            <person name="Hirai T."/>
            <person name="Hiwatashi Y."/>
            <person name="Ishikawa M."/>
            <person name="Iwata M."/>
            <person name="Karol K.G."/>
            <person name="Koehler B."/>
            <person name="Kolukisaoglu U."/>
            <person name="Kubo M."/>
            <person name="Kurata T."/>
            <person name="Lalonde S."/>
            <person name="Li K."/>
            <person name="Li Y."/>
            <person name="Litt A."/>
            <person name="Lyons E."/>
            <person name="Manning G."/>
            <person name="Maruyama T."/>
            <person name="Michael T.P."/>
            <person name="Mikami K."/>
            <person name="Miyazaki S."/>
            <person name="Morinaga S."/>
            <person name="Murata T."/>
            <person name="Mueller-Roeber B."/>
            <person name="Nelson D.R."/>
            <person name="Obara M."/>
            <person name="Oguri Y."/>
            <person name="Olmstead R.G."/>
            <person name="Onodera N."/>
            <person name="Petersen B.L."/>
            <person name="Pils B."/>
            <person name="Prigge M."/>
            <person name="Rensing S.A."/>
            <person name="Riano-Pachon D.M."/>
            <person name="Roberts A.W."/>
            <person name="Sato Y."/>
            <person name="Scheller H.V."/>
            <person name="Schulz B."/>
            <person name="Schulz C."/>
            <person name="Shakirov E.V."/>
            <person name="Shibagaki N."/>
            <person name="Shinohara N."/>
            <person name="Shippen D.E."/>
            <person name="Soerensen I."/>
            <person name="Sotooka R."/>
            <person name="Sugimoto N."/>
            <person name="Sugita M."/>
            <person name="Sumikawa N."/>
            <person name="Tanurdzic M."/>
            <person name="Theissen G."/>
            <person name="Ulvskov P."/>
            <person name="Wakazuki S."/>
            <person name="Weng J.K."/>
            <person name="Willats W.W."/>
            <person name="Wipf D."/>
            <person name="Wolf P.G."/>
            <person name="Yang L."/>
            <person name="Zimmer A.D."/>
            <person name="Zhu Q."/>
            <person name="Mitros T."/>
            <person name="Hellsten U."/>
            <person name="Loque D."/>
            <person name="Otillar R."/>
            <person name="Salamov A."/>
            <person name="Schmutz J."/>
            <person name="Shapiro H."/>
            <person name="Lindquist E."/>
            <person name="Lucas S."/>
            <person name="Rokhsar D."/>
            <person name="Grigoriev I.V."/>
        </authorList>
    </citation>
    <scope>NUCLEOTIDE SEQUENCE [LARGE SCALE GENOMIC DNA]</scope>
</reference>
<dbReference type="eggNOG" id="KOG0851">
    <property type="taxonomic scope" value="Eukaryota"/>
</dbReference>
<keyword evidence="4 12" id="KW-0479">Metal-binding</keyword>
<evidence type="ECO:0000256" key="9">
    <source>
        <dbReference type="ARBA" id="ARBA00023172"/>
    </source>
</evidence>
<dbReference type="GO" id="GO:0007004">
    <property type="term" value="P:telomere maintenance via telomerase"/>
    <property type="evidence" value="ECO:0000318"/>
    <property type="project" value="GO_Central"/>
</dbReference>
<dbReference type="FunCoup" id="D8RHE0">
    <property type="interactions" value="4344"/>
</dbReference>
<dbReference type="InterPro" id="IPR013955">
    <property type="entry name" value="Rep_factor-A_C"/>
</dbReference>
<dbReference type="GO" id="GO:0008270">
    <property type="term" value="F:zinc ion binding"/>
    <property type="evidence" value="ECO:0007669"/>
    <property type="project" value="UniProtKB-KW"/>
</dbReference>
<comment type="similarity">
    <text evidence="2 12">Belongs to the replication factor A protein 1 family.</text>
</comment>
<dbReference type="HOGENOM" id="CLU_012393_3_0_1"/>
<dbReference type="EMBL" id="GL377579">
    <property type="protein sequence ID" value="EFJ28763.1"/>
    <property type="molecule type" value="Genomic_DNA"/>
</dbReference>
<dbReference type="CDD" id="cd04474">
    <property type="entry name" value="RPA1_DBD_A"/>
    <property type="match status" value="1"/>
</dbReference>
<sequence length="815" mass="87214">MAQPSLTPNAIVALLGGDLELRPIVQVLDVKQIGSNQNVQERYRLVLSDGTAVQQAMLATQLNEVVKNGTLMKSSIVKLQEYICNTVKDRKIVIVLNLDVLVSNAEMSDQPPGAVVDPPGPSGNQTASAVSSYGGRPAEVSSFGGRPTEVSSFGGRQAEATSFGGRPTETNSLGGRAAEGSSIGGRTPEPGSFGGQATPAVSPYGRPAEPGSFGGQATPAVSPYGRPAEARRETVAYGGRPAESIGSYAPNPPYGPPPTYTNRGPIARNEGPPGLVPIAALNPYHGRWTIKARITSKSDLRRFNNARGDGRVFSFDLLDAEGGEIRVTCFNNVADEFYERAQVGRLYMVSKGSLRAAQKQFNHLKNDWEIMFEKDSVLDPCPEDSSVPQQVFDFKQVSEIENLPNNAMVDAIGVVVGVNQTTTIMRKNGTETQRRTLQLRDRSGKSVEITMWGNFCTQEGQHLQELCDSGQSPILAIKAGRVSDFSGKSLGTISSTRFQINPDHPEARSLQLWFEREGRHAQAQSISREGAGGGGRTENRKTVSQIKDEGLGRSEKPDFVTIRATIHFIKTDSFCYTACPLQIGDRQCSKKVTNNGDGTWRCERCDRTVPECDYRYMLSIQVMDHTGATWLTGFQEAAEELLGVKAKDLFMWKQEDNGRFLDHIASIQFTQHHFKVRIKEESFNDEQRVKVNIQRAEKLDFVAESKYMIDAIGKLRRGEPINNTASFSAQTMSGMSGADAGYRATTGGGGYGGSASGYAGGGGYGGNAGGGGSSGGGYSGYVGNSGGGRSGFGANSGSGYGGGGGFSANTGGGWL</sequence>
<evidence type="ECO:0000259" key="16">
    <source>
        <dbReference type="Pfam" id="PF08646"/>
    </source>
</evidence>
<keyword evidence="19" id="KW-1185">Reference proteome</keyword>
<proteinExistence type="inferred from homology"/>
<dbReference type="GO" id="GO:0051321">
    <property type="term" value="P:meiotic cell cycle"/>
    <property type="evidence" value="ECO:0000318"/>
    <property type="project" value="GO_Central"/>
</dbReference>
<evidence type="ECO:0000256" key="5">
    <source>
        <dbReference type="ARBA" id="ARBA00022763"/>
    </source>
</evidence>
<feature type="domain" description="Replication factor-A protein 1 N-terminal" evidence="15">
    <location>
        <begin position="6"/>
        <end position="103"/>
    </location>
</feature>
<dbReference type="Gene3D" id="2.40.50.140">
    <property type="entry name" value="Nucleic acid-binding proteins"/>
    <property type="match status" value="4"/>
</dbReference>
<evidence type="ECO:0000259" key="15">
    <source>
        <dbReference type="Pfam" id="PF04057"/>
    </source>
</evidence>
<dbReference type="GO" id="GO:0000724">
    <property type="term" value="P:double-strand break repair via homologous recombination"/>
    <property type="evidence" value="ECO:0000318"/>
    <property type="project" value="GO_Central"/>
</dbReference>
<evidence type="ECO:0000256" key="7">
    <source>
        <dbReference type="ARBA" id="ARBA00022833"/>
    </source>
</evidence>
<dbReference type="CDD" id="cd04477">
    <property type="entry name" value="RPA1N"/>
    <property type="match status" value="1"/>
</dbReference>
<dbReference type="CDD" id="cd04475">
    <property type="entry name" value="RPA1_DBD_B"/>
    <property type="match status" value="1"/>
</dbReference>
<dbReference type="PANTHER" id="PTHR23273:SF4">
    <property type="entry name" value="REPLICATION PROTEIN A OB DOMAIN-CONTAINING PROTEIN"/>
    <property type="match status" value="1"/>
</dbReference>
<keyword evidence="7 12" id="KW-0862">Zinc</keyword>
<feature type="region of interest" description="Disordered" evidence="13">
    <location>
        <begin position="109"/>
        <end position="234"/>
    </location>
</feature>
<protein>
    <recommendedName>
        <fullName evidence="12">Replication protein A subunit</fullName>
    </recommendedName>
</protein>
<dbReference type="FunFam" id="2.40.50.140:FF:000064">
    <property type="entry name" value="Replication protein A subunit"/>
    <property type="match status" value="1"/>
</dbReference>